<dbReference type="InterPro" id="IPR029044">
    <property type="entry name" value="Nucleotide-diphossugar_trans"/>
</dbReference>
<dbReference type="Proteomes" id="UP000654370">
    <property type="component" value="Unassembled WGS sequence"/>
</dbReference>
<dbReference type="Gene3D" id="3.90.550.10">
    <property type="entry name" value="Spore Coat Polysaccharide Biosynthesis Protein SpsA, Chain A"/>
    <property type="match status" value="1"/>
</dbReference>
<keyword evidence="5" id="KW-1185">Reference proteome</keyword>
<dbReference type="GO" id="GO:0005794">
    <property type="term" value="C:Golgi apparatus"/>
    <property type="evidence" value="ECO:0007669"/>
    <property type="project" value="TreeGrafter"/>
</dbReference>
<dbReference type="GO" id="GO:0006487">
    <property type="term" value="P:protein N-linked glycosylation"/>
    <property type="evidence" value="ECO:0007669"/>
    <property type="project" value="TreeGrafter"/>
</dbReference>
<dbReference type="PANTHER" id="PTHR31121:SF6">
    <property type="entry name" value="ALPHA-1,2 MANNOSYLTRANSFERASE KTR1"/>
    <property type="match status" value="1"/>
</dbReference>
<gene>
    <name evidence="4" type="ORF">INT43_004716</name>
</gene>
<feature type="chain" id="PRO_5034996416" evidence="3">
    <location>
        <begin position="25"/>
        <end position="369"/>
    </location>
</feature>
<organism evidence="4 5">
    <name type="scientific">Mortierella isabellina</name>
    <name type="common">Filamentous fungus</name>
    <name type="synonym">Umbelopsis isabellina</name>
    <dbReference type="NCBI Taxonomy" id="91625"/>
    <lineage>
        <taxon>Eukaryota</taxon>
        <taxon>Fungi</taxon>
        <taxon>Fungi incertae sedis</taxon>
        <taxon>Mucoromycota</taxon>
        <taxon>Mucoromycotina</taxon>
        <taxon>Umbelopsidomycetes</taxon>
        <taxon>Umbelopsidales</taxon>
        <taxon>Umbelopsidaceae</taxon>
        <taxon>Umbelopsis</taxon>
    </lineage>
</organism>
<comment type="caution">
    <text evidence="4">The sequence shown here is derived from an EMBL/GenBank/DDBJ whole genome shotgun (WGS) entry which is preliminary data.</text>
</comment>
<sequence>MPQLIAWFLVYGLLLTIYIYCLDGNPRPVVVGPQWGTDNEPQPLADGESIDKSIPIRIHPNLETAEPWLNETNRANAAIVIVAPSKEYVNVQKTIVHLEAQFNNRFQYPYILLSEQSHDSAFQQNIKRLIGERAQFGSMDMGHRDKSIPVLVASHFQNSTDAEKEYLAEQTQLSRFKAGILFHHRLVKDLDYIWLVEPGTELICDITYDPFFYMQSRNLKYGWNMAIKKDNSTVHKMMKYSKDFVETYPEYNIGTSIKVKTASDDSSFCQFGSEMQFFDVNQFSSVAYWRYFEWLDQRLDWLTNSGQAALSQAVRSFVPRNQIYYFNDVGSKSTEATHCPQPKELRKKCSCEKKEGIELQKISCAHDWY</sequence>
<dbReference type="EMBL" id="JAEPQZ010000015">
    <property type="protein sequence ID" value="KAG2173342.1"/>
    <property type="molecule type" value="Genomic_DNA"/>
</dbReference>
<accession>A0A8H7PG54</accession>
<feature type="signal peptide" evidence="3">
    <location>
        <begin position="1"/>
        <end position="24"/>
    </location>
</feature>
<evidence type="ECO:0000313" key="5">
    <source>
        <dbReference type="Proteomes" id="UP000654370"/>
    </source>
</evidence>
<dbReference type="GO" id="GO:0016020">
    <property type="term" value="C:membrane"/>
    <property type="evidence" value="ECO:0007669"/>
    <property type="project" value="InterPro"/>
</dbReference>
<dbReference type="SUPFAM" id="SSF53448">
    <property type="entry name" value="Nucleotide-diphospho-sugar transferases"/>
    <property type="match status" value="1"/>
</dbReference>
<keyword evidence="3" id="KW-0732">Signal</keyword>
<dbReference type="AlphaFoldDB" id="A0A8H7PG54"/>
<protein>
    <submittedName>
        <fullName evidence="4">Uncharacterized protein</fullName>
    </submittedName>
</protein>
<comment type="similarity">
    <text evidence="1">Belongs to the glycosyltransferase 15 family.</text>
</comment>
<keyword evidence="2" id="KW-0808">Transferase</keyword>
<dbReference type="GO" id="GO:0000032">
    <property type="term" value="P:cell wall mannoprotein biosynthetic process"/>
    <property type="evidence" value="ECO:0007669"/>
    <property type="project" value="TreeGrafter"/>
</dbReference>
<proteinExistence type="inferred from homology"/>
<reference evidence="4" key="1">
    <citation type="submission" date="2020-12" db="EMBL/GenBank/DDBJ databases">
        <title>Metabolic potential, ecology and presence of endohyphal bacteria is reflected in genomic diversity of Mucoromycotina.</title>
        <authorList>
            <person name="Muszewska A."/>
            <person name="Okrasinska A."/>
            <person name="Steczkiewicz K."/>
            <person name="Drgas O."/>
            <person name="Orlowska M."/>
            <person name="Perlinska-Lenart U."/>
            <person name="Aleksandrzak-Piekarczyk T."/>
            <person name="Szatraj K."/>
            <person name="Zielenkiewicz U."/>
            <person name="Pilsyk S."/>
            <person name="Malc E."/>
            <person name="Mieczkowski P."/>
            <person name="Kruszewska J.S."/>
            <person name="Biernat P."/>
            <person name="Pawlowska J."/>
        </authorList>
    </citation>
    <scope>NUCLEOTIDE SEQUENCE</scope>
    <source>
        <strain evidence="4">WA0000067209</strain>
    </source>
</reference>
<dbReference type="InterPro" id="IPR002685">
    <property type="entry name" value="Glyco_trans_15"/>
</dbReference>
<evidence type="ECO:0000256" key="1">
    <source>
        <dbReference type="ARBA" id="ARBA00007677"/>
    </source>
</evidence>
<evidence type="ECO:0000256" key="3">
    <source>
        <dbReference type="SAM" id="SignalP"/>
    </source>
</evidence>
<dbReference type="GO" id="GO:0000026">
    <property type="term" value="F:alpha-1,2-mannosyltransferase activity"/>
    <property type="evidence" value="ECO:0007669"/>
    <property type="project" value="TreeGrafter"/>
</dbReference>
<evidence type="ECO:0000256" key="2">
    <source>
        <dbReference type="ARBA" id="ARBA00022679"/>
    </source>
</evidence>
<dbReference type="Pfam" id="PF01793">
    <property type="entry name" value="Glyco_transf_15"/>
    <property type="match status" value="1"/>
</dbReference>
<dbReference type="PANTHER" id="PTHR31121">
    <property type="entry name" value="ALPHA-1,2 MANNOSYLTRANSFERASE KTR1"/>
    <property type="match status" value="1"/>
</dbReference>
<dbReference type="OrthoDB" id="2383722at2759"/>
<evidence type="ECO:0000313" key="4">
    <source>
        <dbReference type="EMBL" id="KAG2173342.1"/>
    </source>
</evidence>
<name>A0A8H7PG54_MORIS</name>